<reference evidence="1 2" key="1">
    <citation type="submission" date="2022-05" db="EMBL/GenBank/DDBJ databases">
        <authorList>
            <consortium name="Genoscope - CEA"/>
            <person name="William W."/>
        </authorList>
    </citation>
    <scope>NUCLEOTIDE SEQUENCE [LARGE SCALE GENOMIC DNA]</scope>
</reference>
<evidence type="ECO:0000313" key="1">
    <source>
        <dbReference type="EMBL" id="CAH3017098.1"/>
    </source>
</evidence>
<protein>
    <submittedName>
        <fullName evidence="1">Uncharacterized protein</fullName>
    </submittedName>
</protein>
<proteinExistence type="predicted"/>
<keyword evidence="2" id="KW-1185">Reference proteome</keyword>
<dbReference type="Proteomes" id="UP001159427">
    <property type="component" value="Unassembled WGS sequence"/>
</dbReference>
<evidence type="ECO:0000313" key="2">
    <source>
        <dbReference type="Proteomes" id="UP001159427"/>
    </source>
</evidence>
<name>A0ABN8LMB2_9CNID</name>
<gene>
    <name evidence="1" type="ORF">PEVE_00035118</name>
</gene>
<sequence length="120" mass="13293">MFAADGTMLHGSLKSTLLDILEKLDTGRNIEGYTKEDLYASFYNSSFIAVGWGILLKDKDSGAVEQILYQEASRVEESWPVRKHFLKLKKMPSIALADLGTTAQPTSRAVAVIEKLVCQL</sequence>
<dbReference type="EMBL" id="CALNXI010000054">
    <property type="protein sequence ID" value="CAH3017098.1"/>
    <property type="molecule type" value="Genomic_DNA"/>
</dbReference>
<organism evidence="1 2">
    <name type="scientific">Porites evermanni</name>
    <dbReference type="NCBI Taxonomy" id="104178"/>
    <lineage>
        <taxon>Eukaryota</taxon>
        <taxon>Metazoa</taxon>
        <taxon>Cnidaria</taxon>
        <taxon>Anthozoa</taxon>
        <taxon>Hexacorallia</taxon>
        <taxon>Scleractinia</taxon>
        <taxon>Fungiina</taxon>
        <taxon>Poritidae</taxon>
        <taxon>Porites</taxon>
    </lineage>
</organism>
<accession>A0ABN8LMB2</accession>
<comment type="caution">
    <text evidence="1">The sequence shown here is derived from an EMBL/GenBank/DDBJ whole genome shotgun (WGS) entry which is preliminary data.</text>
</comment>